<dbReference type="Proteomes" id="UP000790787">
    <property type="component" value="Chromosome 11"/>
</dbReference>
<keyword evidence="1" id="KW-1185">Reference proteome</keyword>
<name>A0AC58S6R2_TOBAC</name>
<gene>
    <name evidence="2" type="primary">LOC142166149</name>
</gene>
<reference evidence="1" key="1">
    <citation type="journal article" date="2014" name="Nat. Commun.">
        <title>The tobacco genome sequence and its comparison with those of tomato and potato.</title>
        <authorList>
            <person name="Sierro N."/>
            <person name="Battey J.N."/>
            <person name="Ouadi S."/>
            <person name="Bakaher N."/>
            <person name="Bovet L."/>
            <person name="Willig A."/>
            <person name="Goepfert S."/>
            <person name="Peitsch M.C."/>
            <person name="Ivanov N.V."/>
        </authorList>
    </citation>
    <scope>NUCLEOTIDE SEQUENCE [LARGE SCALE GENOMIC DNA]</scope>
</reference>
<reference evidence="2" key="2">
    <citation type="submission" date="2025-08" db="UniProtKB">
        <authorList>
            <consortium name="RefSeq"/>
        </authorList>
    </citation>
    <scope>IDENTIFICATION</scope>
    <source>
        <tissue evidence="2">Leaf</tissue>
    </source>
</reference>
<organism evidence="1 2">
    <name type="scientific">Nicotiana tabacum</name>
    <name type="common">Common tobacco</name>
    <dbReference type="NCBI Taxonomy" id="4097"/>
    <lineage>
        <taxon>Eukaryota</taxon>
        <taxon>Viridiplantae</taxon>
        <taxon>Streptophyta</taxon>
        <taxon>Embryophyta</taxon>
        <taxon>Tracheophyta</taxon>
        <taxon>Spermatophyta</taxon>
        <taxon>Magnoliopsida</taxon>
        <taxon>eudicotyledons</taxon>
        <taxon>Gunneridae</taxon>
        <taxon>Pentapetalae</taxon>
        <taxon>asterids</taxon>
        <taxon>lamiids</taxon>
        <taxon>Solanales</taxon>
        <taxon>Solanaceae</taxon>
        <taxon>Nicotianoideae</taxon>
        <taxon>Nicotianeae</taxon>
        <taxon>Nicotiana</taxon>
    </lineage>
</organism>
<proteinExistence type="predicted"/>
<sequence length="129" mass="15416">MATPKQASWVIKKILDAREWFMQNCPNDTLSSYCKGGKFYIKKLYKAARPQYQKCNWKRLVTTSKAIPRHQFILWLALHRKWATVERLQKWGITVNKDCVLCSSNTKYTFEHLLFECTYSRNMWNAMLK</sequence>
<evidence type="ECO:0000313" key="2">
    <source>
        <dbReference type="RefSeq" id="XP_075080678.1"/>
    </source>
</evidence>
<accession>A0AC58S6R2</accession>
<protein>
    <submittedName>
        <fullName evidence="2">Uncharacterized protein LOC142166149</fullName>
    </submittedName>
</protein>
<evidence type="ECO:0000313" key="1">
    <source>
        <dbReference type="Proteomes" id="UP000790787"/>
    </source>
</evidence>
<dbReference type="RefSeq" id="XP_075080678.1">
    <property type="nucleotide sequence ID" value="XM_075224577.1"/>
</dbReference>